<dbReference type="SUPFAM" id="SSF48371">
    <property type="entry name" value="ARM repeat"/>
    <property type="match status" value="1"/>
</dbReference>
<feature type="disulfide bond" evidence="9">
    <location>
        <begin position="532"/>
        <end position="546"/>
    </location>
</feature>
<evidence type="ECO:0000256" key="3">
    <source>
        <dbReference type="ARBA" id="ARBA00022723"/>
    </source>
</evidence>
<evidence type="ECO:0000256" key="5">
    <source>
        <dbReference type="ARBA" id="ARBA00022801"/>
    </source>
</evidence>
<evidence type="ECO:0000256" key="7">
    <source>
        <dbReference type="ARBA" id="ARBA00023277"/>
    </source>
</evidence>
<dbReference type="SUPFAM" id="SSF88713">
    <property type="entry name" value="Glycoside hydrolase/deacetylase"/>
    <property type="match status" value="1"/>
</dbReference>
<dbReference type="GO" id="GO:0008061">
    <property type="term" value="F:chitin binding"/>
    <property type="evidence" value="ECO:0007669"/>
    <property type="project" value="UniProtKB-UniRule"/>
</dbReference>
<organism evidence="12 13">
    <name type="scientific">Aspergillus pseudotamarii</name>
    <dbReference type="NCBI Taxonomy" id="132259"/>
    <lineage>
        <taxon>Eukaryota</taxon>
        <taxon>Fungi</taxon>
        <taxon>Dikarya</taxon>
        <taxon>Ascomycota</taxon>
        <taxon>Pezizomycotina</taxon>
        <taxon>Eurotiomycetes</taxon>
        <taxon>Eurotiomycetidae</taxon>
        <taxon>Eurotiales</taxon>
        <taxon>Aspergillaceae</taxon>
        <taxon>Aspergillus</taxon>
        <taxon>Aspergillus subgen. Circumdati</taxon>
    </lineage>
</organism>
<dbReference type="Proteomes" id="UP000325672">
    <property type="component" value="Unassembled WGS sequence"/>
</dbReference>
<evidence type="ECO:0000256" key="9">
    <source>
        <dbReference type="PROSITE-ProRule" id="PRU00261"/>
    </source>
</evidence>
<dbReference type="PROSITE" id="PS51677">
    <property type="entry name" value="NODB"/>
    <property type="match status" value="1"/>
</dbReference>
<evidence type="ECO:0000256" key="4">
    <source>
        <dbReference type="ARBA" id="ARBA00022729"/>
    </source>
</evidence>
<dbReference type="CDD" id="cd11618">
    <property type="entry name" value="ChtBD1_1"/>
    <property type="match status" value="1"/>
</dbReference>
<keyword evidence="3" id="KW-0479">Metal-binding</keyword>
<evidence type="ECO:0000256" key="2">
    <source>
        <dbReference type="ARBA" id="ARBA00022669"/>
    </source>
</evidence>
<accession>A0A5N6SFZ2</accession>
<gene>
    <name evidence="12" type="ORF">BDV38DRAFT_296047</name>
</gene>
<evidence type="ECO:0000259" key="10">
    <source>
        <dbReference type="PROSITE" id="PS50941"/>
    </source>
</evidence>
<protein>
    <submittedName>
        <fullName evidence="12">Uncharacterized protein</fullName>
    </submittedName>
</protein>
<keyword evidence="2 9" id="KW-0147">Chitin-binding</keyword>
<dbReference type="AlphaFoldDB" id="A0A5N6SFZ2"/>
<dbReference type="PANTHER" id="PTHR46471">
    <property type="entry name" value="CHITIN DEACETYLASE"/>
    <property type="match status" value="1"/>
</dbReference>
<dbReference type="GO" id="GO:0005975">
    <property type="term" value="P:carbohydrate metabolic process"/>
    <property type="evidence" value="ECO:0007669"/>
    <property type="project" value="InterPro"/>
</dbReference>
<feature type="domain" description="Chitin-binding type-1" evidence="10">
    <location>
        <begin position="515"/>
        <end position="559"/>
    </location>
</feature>
<keyword evidence="5" id="KW-0378">Hydrolase</keyword>
<dbReference type="PROSITE" id="PS50941">
    <property type="entry name" value="CHIT_BIND_I_2"/>
    <property type="match status" value="1"/>
</dbReference>
<feature type="disulfide bond" evidence="9">
    <location>
        <begin position="518"/>
        <end position="533"/>
    </location>
</feature>
<reference evidence="12 13" key="1">
    <citation type="submission" date="2019-04" db="EMBL/GenBank/DDBJ databases">
        <title>Friends and foes A comparative genomics study of 23 Aspergillus species from section Flavi.</title>
        <authorList>
            <consortium name="DOE Joint Genome Institute"/>
            <person name="Kjaerbolling I."/>
            <person name="Vesth T."/>
            <person name="Frisvad J.C."/>
            <person name="Nybo J.L."/>
            <person name="Theobald S."/>
            <person name="Kildgaard S."/>
            <person name="Isbrandt T."/>
            <person name="Kuo A."/>
            <person name="Sato A."/>
            <person name="Lyhne E.K."/>
            <person name="Kogle M.E."/>
            <person name="Wiebenga A."/>
            <person name="Kun R.S."/>
            <person name="Lubbers R.J."/>
            <person name="Makela M.R."/>
            <person name="Barry K."/>
            <person name="Chovatia M."/>
            <person name="Clum A."/>
            <person name="Daum C."/>
            <person name="Haridas S."/>
            <person name="He G."/>
            <person name="LaButti K."/>
            <person name="Lipzen A."/>
            <person name="Mondo S."/>
            <person name="Riley R."/>
            <person name="Salamov A."/>
            <person name="Simmons B.A."/>
            <person name="Magnuson J.K."/>
            <person name="Henrissat B."/>
            <person name="Mortensen U.H."/>
            <person name="Larsen T.O."/>
            <person name="Devries R.P."/>
            <person name="Grigoriev I.V."/>
            <person name="Machida M."/>
            <person name="Baker S.E."/>
            <person name="Andersen M.R."/>
        </authorList>
    </citation>
    <scope>NUCLEOTIDE SEQUENCE [LARGE SCALE GENOMIC DNA]</scope>
    <source>
        <strain evidence="12 13">CBS 117625</strain>
    </source>
</reference>
<dbReference type="CDD" id="cd10951">
    <property type="entry name" value="CE4_ClCDA_like"/>
    <property type="match status" value="1"/>
</dbReference>
<feature type="domain" description="NodB homology" evidence="11">
    <location>
        <begin position="277"/>
        <end position="474"/>
    </location>
</feature>
<keyword evidence="8" id="KW-0170">Cobalt</keyword>
<evidence type="ECO:0000313" key="13">
    <source>
        <dbReference type="Proteomes" id="UP000325672"/>
    </source>
</evidence>
<keyword evidence="7" id="KW-0119">Carbohydrate metabolism</keyword>
<evidence type="ECO:0000256" key="8">
    <source>
        <dbReference type="ARBA" id="ARBA00023285"/>
    </source>
</evidence>
<evidence type="ECO:0000256" key="1">
    <source>
        <dbReference type="ARBA" id="ARBA00001941"/>
    </source>
</evidence>
<evidence type="ECO:0000313" key="12">
    <source>
        <dbReference type="EMBL" id="KAE8133535.1"/>
    </source>
</evidence>
<dbReference type="GO" id="GO:0046872">
    <property type="term" value="F:metal ion binding"/>
    <property type="evidence" value="ECO:0007669"/>
    <property type="project" value="UniProtKB-KW"/>
</dbReference>
<dbReference type="InterPro" id="IPR011330">
    <property type="entry name" value="Glyco_hydro/deAcase_b/a-brl"/>
</dbReference>
<keyword evidence="6" id="KW-0843">Virulence</keyword>
<evidence type="ECO:0000259" key="11">
    <source>
        <dbReference type="PROSITE" id="PS51677"/>
    </source>
</evidence>
<dbReference type="InterPro" id="IPR001002">
    <property type="entry name" value="Chitin-bd_1"/>
</dbReference>
<comment type="caution">
    <text evidence="9">Lacks conserved residue(s) required for the propagation of feature annotation.</text>
</comment>
<dbReference type="InterPro" id="IPR016024">
    <property type="entry name" value="ARM-type_fold"/>
</dbReference>
<sequence>MADRQAVQQNLNGLLSKLDDPDPDMRYMSLNDLLGILNSPTSAYLAHDQFSSSRLADGLLNALDDQHGDVQNQALKCLGPLVNRLPSESLTTILEKLSNLTASQTIDTSVPNTALRVIVTALPRPQAGQPPTPDISIAYSSVSKILIPRLTGPTPSQSGRRGSVIKGMLEKDTSKGFSSDAIDVLIQVVACFGPLLKEAELTALQKSVIYTTGTVSKTSCYCGKTKAHCRSPDCQIDYGHCDAHMTPDGPPTSGIPRPKVGKVPYGPKVVRSCVGAGDVALTFDDGPNKYTEDLLDLLDKYDAKVTFFITGNNNAKGPIDTPGMPWASMIERMYQSGHQIASHTWSHQDLSKITPEQRRIQILWNEVALRNILGGFPTYMRPPYSSCTEKSGCLKDMGNLGYHVILYDIDTEDYRHDSSSTIQGSKDIFDKNLAREKASHKSWLVIAHDVHEQTVYNLTEHMLKKASKDGYNIVTVGECLDDPEENWYRMDESSELTILRKTKPLATANHVISHDGRCGGNVTCLGSKFGSCCGKNNYCGNSPKHCGFGCQPNAGHCQKARHTSTVHKHGPEKRPATSAAGSLLPPGLSVVELVLFAALASSAGDLLRLLVFTLIHESL</sequence>
<dbReference type="OrthoDB" id="407355at2759"/>
<dbReference type="PANTHER" id="PTHR46471:SF4">
    <property type="entry name" value="CHITIN DEACETYLASE"/>
    <property type="match status" value="1"/>
</dbReference>
<dbReference type="GeneID" id="43647057"/>
<keyword evidence="4" id="KW-0732">Signal</keyword>
<dbReference type="Gene3D" id="3.30.60.10">
    <property type="entry name" value="Endochitinase-like"/>
    <property type="match status" value="1"/>
</dbReference>
<dbReference type="InterPro" id="IPR036861">
    <property type="entry name" value="Endochitinase-like_sf"/>
</dbReference>
<dbReference type="EMBL" id="ML743615">
    <property type="protein sequence ID" value="KAE8133535.1"/>
    <property type="molecule type" value="Genomic_DNA"/>
</dbReference>
<proteinExistence type="predicted"/>
<dbReference type="Gene3D" id="1.25.10.10">
    <property type="entry name" value="Leucine-rich Repeat Variant"/>
    <property type="match status" value="1"/>
</dbReference>
<evidence type="ECO:0000256" key="6">
    <source>
        <dbReference type="ARBA" id="ARBA00023026"/>
    </source>
</evidence>
<keyword evidence="13" id="KW-1185">Reference proteome</keyword>
<dbReference type="Gene3D" id="3.20.20.370">
    <property type="entry name" value="Glycoside hydrolase/deacetylase"/>
    <property type="match status" value="1"/>
</dbReference>
<dbReference type="SUPFAM" id="SSF57016">
    <property type="entry name" value="Plant lectins/antimicrobial peptides"/>
    <property type="match status" value="1"/>
</dbReference>
<name>A0A5N6SFZ2_ASPPS</name>
<dbReference type="Pfam" id="PF01522">
    <property type="entry name" value="Polysacc_deac_1"/>
    <property type="match status" value="1"/>
</dbReference>
<dbReference type="InterPro" id="IPR011989">
    <property type="entry name" value="ARM-like"/>
</dbReference>
<dbReference type="InterPro" id="IPR002509">
    <property type="entry name" value="NODB_dom"/>
</dbReference>
<comment type="cofactor">
    <cofactor evidence="1">
        <name>Co(2+)</name>
        <dbReference type="ChEBI" id="CHEBI:48828"/>
    </cofactor>
</comment>
<dbReference type="GO" id="GO:0016810">
    <property type="term" value="F:hydrolase activity, acting on carbon-nitrogen (but not peptide) bonds"/>
    <property type="evidence" value="ECO:0007669"/>
    <property type="project" value="InterPro"/>
</dbReference>
<keyword evidence="9" id="KW-1015">Disulfide bond</keyword>
<dbReference type="RefSeq" id="XP_031909598.1">
    <property type="nucleotide sequence ID" value="XM_032062847.1"/>
</dbReference>